<evidence type="ECO:0000256" key="6">
    <source>
        <dbReference type="ARBA" id="ARBA00022989"/>
    </source>
</evidence>
<evidence type="ECO:0000256" key="7">
    <source>
        <dbReference type="ARBA" id="ARBA00023136"/>
    </source>
</evidence>
<keyword evidence="18" id="KW-1185">Reference proteome</keyword>
<dbReference type="GO" id="GO:0005886">
    <property type="term" value="C:plasma membrane"/>
    <property type="evidence" value="ECO:0007669"/>
    <property type="project" value="UniProtKB-SubCell"/>
</dbReference>
<comment type="subcellular location">
    <subcellularLocation>
        <location evidence="1">Cell inner membrane</location>
        <topology evidence="1">Single-pass type II membrane protein</topology>
        <orientation evidence="1">Periplasmic side</orientation>
    </subcellularLocation>
</comment>
<keyword evidence="14" id="KW-0697">Rotamase</keyword>
<comment type="caution">
    <text evidence="17">The sequence shown here is derived from an EMBL/GenBank/DDBJ whole genome shotgun (WGS) entry which is preliminary data.</text>
</comment>
<feature type="domain" description="PpiC" evidence="16">
    <location>
        <begin position="268"/>
        <end position="353"/>
    </location>
</feature>
<evidence type="ECO:0000256" key="1">
    <source>
        <dbReference type="ARBA" id="ARBA00004382"/>
    </source>
</evidence>
<proteinExistence type="inferred from homology"/>
<keyword evidence="7 15" id="KW-0472">Membrane</keyword>
<dbReference type="Pfam" id="PF13624">
    <property type="entry name" value="SurA_N_3"/>
    <property type="match status" value="1"/>
</dbReference>
<dbReference type="InterPro" id="IPR000297">
    <property type="entry name" value="PPIase_PpiC"/>
</dbReference>
<gene>
    <name evidence="17" type="ORF">F1188_04105</name>
</gene>
<evidence type="ECO:0000256" key="13">
    <source>
        <dbReference type="ARBA" id="ARBA00042775"/>
    </source>
</evidence>
<dbReference type="InterPro" id="IPR027304">
    <property type="entry name" value="Trigger_fact/SurA_dom_sf"/>
</dbReference>
<accession>A0A5M6IFM2</accession>
<keyword evidence="4" id="KW-0997">Cell inner membrane</keyword>
<evidence type="ECO:0000256" key="15">
    <source>
        <dbReference type="SAM" id="Phobius"/>
    </source>
</evidence>
<dbReference type="PROSITE" id="PS50198">
    <property type="entry name" value="PPIC_PPIASE_2"/>
    <property type="match status" value="1"/>
</dbReference>
<evidence type="ECO:0000256" key="5">
    <source>
        <dbReference type="ARBA" id="ARBA00022692"/>
    </source>
</evidence>
<keyword evidence="6 15" id="KW-1133">Transmembrane helix</keyword>
<dbReference type="GO" id="GO:0003755">
    <property type="term" value="F:peptidyl-prolyl cis-trans isomerase activity"/>
    <property type="evidence" value="ECO:0007669"/>
    <property type="project" value="UniProtKB-KW"/>
</dbReference>
<dbReference type="AlphaFoldDB" id="A0A5M6IFM2"/>
<evidence type="ECO:0000256" key="10">
    <source>
        <dbReference type="ARBA" id="ARBA00031484"/>
    </source>
</evidence>
<keyword evidence="14" id="KW-0413">Isomerase</keyword>
<reference evidence="17 18" key="1">
    <citation type="submission" date="2019-09" db="EMBL/GenBank/DDBJ databases">
        <title>Genome sequence of Roseospira marina, one of the more divergent members of the non-sulfur purple photosynthetic bacterial family, the Rhodospirillaceae.</title>
        <authorList>
            <person name="Meyer T."/>
            <person name="Kyndt J."/>
        </authorList>
    </citation>
    <scope>NUCLEOTIDE SEQUENCE [LARGE SCALE GENOMIC DNA]</scope>
    <source>
        <strain evidence="17 18">DSM 15113</strain>
    </source>
</reference>
<name>A0A5M6IFM2_9PROT</name>
<dbReference type="Gene3D" id="1.10.4030.10">
    <property type="entry name" value="Porin chaperone SurA, peptide-binding domain"/>
    <property type="match status" value="1"/>
</dbReference>
<evidence type="ECO:0000313" key="17">
    <source>
        <dbReference type="EMBL" id="KAA5607096.1"/>
    </source>
</evidence>
<keyword evidence="5 15" id="KW-0812">Transmembrane</keyword>
<dbReference type="PANTHER" id="PTHR47529">
    <property type="entry name" value="PEPTIDYL-PROLYL CIS-TRANS ISOMERASE D"/>
    <property type="match status" value="1"/>
</dbReference>
<dbReference type="PANTHER" id="PTHR47529:SF1">
    <property type="entry name" value="PERIPLASMIC CHAPERONE PPID"/>
    <property type="match status" value="1"/>
</dbReference>
<comment type="similarity">
    <text evidence="11">Belongs to the PpiD chaperone family.</text>
</comment>
<dbReference type="Proteomes" id="UP000324065">
    <property type="component" value="Unassembled WGS sequence"/>
</dbReference>
<dbReference type="SUPFAM" id="SSF109998">
    <property type="entry name" value="Triger factor/SurA peptide-binding domain-like"/>
    <property type="match status" value="1"/>
</dbReference>
<dbReference type="InterPro" id="IPR046357">
    <property type="entry name" value="PPIase_dom_sf"/>
</dbReference>
<organism evidence="17 18">
    <name type="scientific">Roseospira marina</name>
    <dbReference type="NCBI Taxonomy" id="140057"/>
    <lineage>
        <taxon>Bacteria</taxon>
        <taxon>Pseudomonadati</taxon>
        <taxon>Pseudomonadota</taxon>
        <taxon>Alphaproteobacteria</taxon>
        <taxon>Rhodospirillales</taxon>
        <taxon>Rhodospirillaceae</taxon>
        <taxon>Roseospira</taxon>
    </lineage>
</organism>
<keyword evidence="8" id="KW-0143">Chaperone</keyword>
<dbReference type="RefSeq" id="WP_150061106.1">
    <property type="nucleotide sequence ID" value="NZ_JACHII010000003.1"/>
</dbReference>
<dbReference type="InterPro" id="IPR052029">
    <property type="entry name" value="PpiD_chaperone"/>
</dbReference>
<evidence type="ECO:0000256" key="2">
    <source>
        <dbReference type="ARBA" id="ARBA00018370"/>
    </source>
</evidence>
<sequence>MLDSFRKASKSWVAKGLLGLLVISFGAWGIGDFLTGGGDAPPAITVGDTEVSTAALRSEFNREVNALRQRLGSDFTAEQALQLGFLERAIGRVVTEVVQTQTAQDWGMTVPDEVVARTIVANPAFQGSDGTFDRQRFQAILANNSMTEARFTEQIRSDLVRTALMQPVAGGAHAPESMVAALDRYRNETRVGEVVTLAVADAPEPETAPDEETLQALYDDNRAAFTAPEYRAVTAIVLDLDDARPLVSVSDDAVRAEYEARQSDFTTPESRTVEQVLADDAETARAVVEAVRSGASLADAAAEAGAPAPIDMGKVSPDSLPDAQSDAIFALDEGAVSDPVESAFGWHVFQVQAVTAGTVEAFDTVKGEIREELANHEAVDALYELSVDLDDTLGGGATLEQAADTLNLELVTVPAIDRQGRAPDGTPVAAVPQAPAFLNTVFASDPGEQTLMQESDSGYFVLRVDGVTPSAPRPLEDVRAQVEALWTQQRKAETQRARAEAIVAAASEGRTLSGAAEAEGASAPTRLPAVHRDGTAADDDAKAPPRPLIEALFALDPGASRVVETSDAVHVVRLVDVLDTATDDADTRTETRTALNDALGNDLYIQFTDALSRERGVEINRAVIQSAFQ</sequence>
<feature type="transmembrane region" description="Helical" evidence="15">
    <location>
        <begin position="12"/>
        <end position="31"/>
    </location>
</feature>
<dbReference type="Pfam" id="PF13145">
    <property type="entry name" value="Rotamase_2"/>
    <property type="match status" value="2"/>
</dbReference>
<evidence type="ECO:0000256" key="4">
    <source>
        <dbReference type="ARBA" id="ARBA00022519"/>
    </source>
</evidence>
<keyword evidence="3" id="KW-1003">Cell membrane</keyword>
<dbReference type="SUPFAM" id="SSF54534">
    <property type="entry name" value="FKBP-like"/>
    <property type="match status" value="1"/>
</dbReference>
<evidence type="ECO:0000259" key="16">
    <source>
        <dbReference type="PROSITE" id="PS50198"/>
    </source>
</evidence>
<protein>
    <recommendedName>
        <fullName evidence="2">Parvulin-like PPIase</fullName>
    </recommendedName>
    <alternativeName>
        <fullName evidence="9">Peptidyl-prolyl cis-trans isomerase plp</fullName>
    </alternativeName>
    <alternativeName>
        <fullName evidence="12">Periplasmic chaperone PpiD</fullName>
    </alternativeName>
    <alternativeName>
        <fullName evidence="13">Periplasmic folding chaperone</fullName>
    </alternativeName>
    <alternativeName>
        <fullName evidence="10">Rotamase plp</fullName>
    </alternativeName>
</protein>
<evidence type="ECO:0000256" key="9">
    <source>
        <dbReference type="ARBA" id="ARBA00030642"/>
    </source>
</evidence>
<evidence type="ECO:0000256" key="12">
    <source>
        <dbReference type="ARBA" id="ARBA00040743"/>
    </source>
</evidence>
<evidence type="ECO:0000256" key="3">
    <source>
        <dbReference type="ARBA" id="ARBA00022475"/>
    </source>
</evidence>
<dbReference type="Gene3D" id="3.10.50.40">
    <property type="match status" value="1"/>
</dbReference>
<dbReference type="EMBL" id="VWPJ01000002">
    <property type="protein sequence ID" value="KAA5607096.1"/>
    <property type="molecule type" value="Genomic_DNA"/>
</dbReference>
<evidence type="ECO:0000256" key="14">
    <source>
        <dbReference type="PROSITE-ProRule" id="PRU00278"/>
    </source>
</evidence>
<evidence type="ECO:0000256" key="8">
    <source>
        <dbReference type="ARBA" id="ARBA00023186"/>
    </source>
</evidence>
<evidence type="ECO:0000256" key="11">
    <source>
        <dbReference type="ARBA" id="ARBA00038408"/>
    </source>
</evidence>
<evidence type="ECO:0000313" key="18">
    <source>
        <dbReference type="Proteomes" id="UP000324065"/>
    </source>
</evidence>
<dbReference type="OrthoDB" id="9768393at2"/>